<organism evidence="2 3">
    <name type="scientific">Haloquadratum walsbyi J07HQW1</name>
    <dbReference type="NCBI Taxonomy" id="1238424"/>
    <lineage>
        <taxon>Archaea</taxon>
        <taxon>Methanobacteriati</taxon>
        <taxon>Methanobacteriota</taxon>
        <taxon>Stenosarchaea group</taxon>
        <taxon>Halobacteria</taxon>
        <taxon>Halobacteriales</taxon>
        <taxon>Haloferacaceae</taxon>
        <taxon>Haloquadratum</taxon>
    </lineage>
</organism>
<reference evidence="2 3" key="1">
    <citation type="journal article" date="2013" name="PLoS ONE">
        <title>Assembly-driven community genomics of a hypersaline microbial ecosystem.</title>
        <authorList>
            <person name="Podell S."/>
            <person name="Ugalde J.A."/>
            <person name="Narasingarao P."/>
            <person name="Banfield J.F."/>
            <person name="Heidelberg K.B."/>
            <person name="Allen E.E."/>
        </authorList>
    </citation>
    <scope>NUCLEOTIDE SEQUENCE [LARGE SCALE GENOMIC DNA]</scope>
    <source>
        <strain evidence="3">J07HQW1</strain>
    </source>
</reference>
<dbReference type="GO" id="GO:0016491">
    <property type="term" value="F:oxidoreductase activity"/>
    <property type="evidence" value="ECO:0007669"/>
    <property type="project" value="InterPro"/>
</dbReference>
<protein>
    <submittedName>
        <fullName evidence="2">Peroxiredoxin</fullName>
    </submittedName>
</protein>
<dbReference type="HOGENOM" id="CLU_2299293_0_0_2"/>
<evidence type="ECO:0000313" key="2">
    <source>
        <dbReference type="EMBL" id="ERG92628.1"/>
    </source>
</evidence>
<sequence>MSSAVSAISLRADTPRFTTETCEFCDTVDVFTETEIAVIGISDDPISDLNAFATEYNLSFPLLSGDGTVGSVYDSYVKNNMFLTASMAYFEIHTLSTRWE</sequence>
<gene>
    <name evidence="2" type="ORF">J07HQW1_02673</name>
</gene>
<dbReference type="AlphaFoldDB" id="U1N806"/>
<name>U1N806_9EURY</name>
<feature type="domain" description="Alkyl hydroperoxide reductase subunit C/ Thiol specific antioxidant" evidence="1">
    <location>
        <begin position="12"/>
        <end position="81"/>
    </location>
</feature>
<evidence type="ECO:0000259" key="1">
    <source>
        <dbReference type="Pfam" id="PF00578"/>
    </source>
</evidence>
<accession>U1N806</accession>
<dbReference type="InterPro" id="IPR000866">
    <property type="entry name" value="AhpC/TSA"/>
</dbReference>
<dbReference type="Pfam" id="PF00578">
    <property type="entry name" value="AhpC-TSA"/>
    <property type="match status" value="1"/>
</dbReference>
<dbReference type="EMBL" id="KE356560">
    <property type="protein sequence ID" value="ERG92628.1"/>
    <property type="molecule type" value="Genomic_DNA"/>
</dbReference>
<dbReference type="SUPFAM" id="SSF52833">
    <property type="entry name" value="Thioredoxin-like"/>
    <property type="match status" value="1"/>
</dbReference>
<dbReference type="Proteomes" id="UP000030649">
    <property type="component" value="Unassembled WGS sequence"/>
</dbReference>
<dbReference type="STRING" id="1238424.J07HQW1_02673"/>
<evidence type="ECO:0000313" key="3">
    <source>
        <dbReference type="Proteomes" id="UP000030649"/>
    </source>
</evidence>
<dbReference type="GO" id="GO:0016209">
    <property type="term" value="F:antioxidant activity"/>
    <property type="evidence" value="ECO:0007669"/>
    <property type="project" value="InterPro"/>
</dbReference>
<dbReference type="InterPro" id="IPR036249">
    <property type="entry name" value="Thioredoxin-like_sf"/>
</dbReference>
<proteinExistence type="predicted"/>
<dbReference type="Gene3D" id="3.40.30.10">
    <property type="entry name" value="Glutaredoxin"/>
    <property type="match status" value="1"/>
</dbReference>